<dbReference type="STRING" id="1798407.A3A16_00225"/>
<organism evidence="1 2">
    <name type="scientific">Candidatus Harrisonbacteria bacterium RIFCSPLOWO2_01_FULL_44_18</name>
    <dbReference type="NCBI Taxonomy" id="1798407"/>
    <lineage>
        <taxon>Bacteria</taxon>
        <taxon>Candidatus Harrisoniibacteriota</taxon>
    </lineage>
</organism>
<reference evidence="1 2" key="1">
    <citation type="journal article" date="2016" name="Nat. Commun.">
        <title>Thousands of microbial genomes shed light on interconnected biogeochemical processes in an aquifer system.</title>
        <authorList>
            <person name="Anantharaman K."/>
            <person name="Brown C.T."/>
            <person name="Hug L.A."/>
            <person name="Sharon I."/>
            <person name="Castelle C.J."/>
            <person name="Probst A.J."/>
            <person name="Thomas B.C."/>
            <person name="Singh A."/>
            <person name="Wilkins M.J."/>
            <person name="Karaoz U."/>
            <person name="Brodie E.L."/>
            <person name="Williams K.H."/>
            <person name="Hubbard S.S."/>
            <person name="Banfield J.F."/>
        </authorList>
    </citation>
    <scope>NUCLEOTIDE SEQUENCE [LARGE SCALE GENOMIC DNA]</scope>
</reference>
<comment type="caution">
    <text evidence="1">The sequence shown here is derived from an EMBL/GenBank/DDBJ whole genome shotgun (WGS) entry which is preliminary data.</text>
</comment>
<evidence type="ECO:0000313" key="2">
    <source>
        <dbReference type="Proteomes" id="UP000177942"/>
    </source>
</evidence>
<proteinExistence type="predicted"/>
<name>A0A1G1ZP03_9BACT</name>
<gene>
    <name evidence="1" type="ORF">A3A16_00225</name>
</gene>
<sequence>MHGVVHWKEDGVKNQERKFLKAAGFSRGAIKVLEAEAEREKTSVMKVTADVGALMRIFEDVARAIAKDTNRNYQDVLRDMLQKLQKSHEAGTLESELKTAVARLQEKDKKTKR</sequence>
<evidence type="ECO:0000313" key="1">
    <source>
        <dbReference type="EMBL" id="OGY66324.1"/>
    </source>
</evidence>
<accession>A0A1G1ZP03</accession>
<dbReference type="AlphaFoldDB" id="A0A1G1ZP03"/>
<dbReference type="EMBL" id="MHJJ01000002">
    <property type="protein sequence ID" value="OGY66324.1"/>
    <property type="molecule type" value="Genomic_DNA"/>
</dbReference>
<dbReference type="Proteomes" id="UP000177942">
    <property type="component" value="Unassembled WGS sequence"/>
</dbReference>
<protein>
    <submittedName>
        <fullName evidence="1">Uncharacterized protein</fullName>
    </submittedName>
</protein>